<sequence>MVAFDLATADVNSLMNEIIRITLTEYNALSEKISKACPLEDNQPLDDMLDEMMEKYLDNERLLDTYFLRLKQLLKQSPPGRQELELKQKKIENLIRNNGLDLF</sequence>
<keyword evidence="2" id="KW-1185">Reference proteome</keyword>
<dbReference type="AlphaFoldDB" id="A0A2W1BML3"/>
<organism evidence="1 2">
    <name type="scientific">Helicoverpa armigera</name>
    <name type="common">Cotton bollworm</name>
    <name type="synonym">Heliothis armigera</name>
    <dbReference type="NCBI Taxonomy" id="29058"/>
    <lineage>
        <taxon>Eukaryota</taxon>
        <taxon>Metazoa</taxon>
        <taxon>Ecdysozoa</taxon>
        <taxon>Arthropoda</taxon>
        <taxon>Hexapoda</taxon>
        <taxon>Insecta</taxon>
        <taxon>Pterygota</taxon>
        <taxon>Neoptera</taxon>
        <taxon>Endopterygota</taxon>
        <taxon>Lepidoptera</taxon>
        <taxon>Glossata</taxon>
        <taxon>Ditrysia</taxon>
        <taxon>Noctuoidea</taxon>
        <taxon>Noctuidae</taxon>
        <taxon>Heliothinae</taxon>
        <taxon>Helicoverpa</taxon>
    </lineage>
</organism>
<accession>A0A2W1BML3</accession>
<reference evidence="1 2" key="1">
    <citation type="journal article" date="2017" name="BMC Biol.">
        <title>Genomic innovations, transcriptional plasticity and gene loss underlying the evolution and divergence of two highly polyphagous and invasive Helicoverpa pest species.</title>
        <authorList>
            <person name="Pearce S.L."/>
            <person name="Clarke D.F."/>
            <person name="East P.D."/>
            <person name="Elfekih S."/>
            <person name="Gordon K.H."/>
            <person name="Jermiin L.S."/>
            <person name="McGaughran A."/>
            <person name="Oakeshott J.G."/>
            <person name="Papanikolaou A."/>
            <person name="Perera O.P."/>
            <person name="Rane R.V."/>
            <person name="Richards S."/>
            <person name="Tay W.T."/>
            <person name="Walsh T.K."/>
            <person name="Anderson A."/>
            <person name="Anderson C.J."/>
            <person name="Asgari S."/>
            <person name="Board P.G."/>
            <person name="Bretschneider A."/>
            <person name="Campbell P.M."/>
            <person name="Chertemps T."/>
            <person name="Christeller J.T."/>
            <person name="Coppin C.W."/>
            <person name="Downes S.J."/>
            <person name="Duan G."/>
            <person name="Farnsworth C.A."/>
            <person name="Good R.T."/>
            <person name="Han L.B."/>
            <person name="Han Y.C."/>
            <person name="Hatje K."/>
            <person name="Horne I."/>
            <person name="Huang Y.P."/>
            <person name="Hughes D.S."/>
            <person name="Jacquin-Joly E."/>
            <person name="James W."/>
            <person name="Jhangiani S."/>
            <person name="Kollmar M."/>
            <person name="Kuwar S.S."/>
            <person name="Li S."/>
            <person name="Liu N.Y."/>
            <person name="Maibeche M.T."/>
            <person name="Miller J.R."/>
            <person name="Montagne N."/>
            <person name="Perry T."/>
            <person name="Qu J."/>
            <person name="Song S.V."/>
            <person name="Sutton G.G."/>
            <person name="Vogel H."/>
            <person name="Walenz B.P."/>
            <person name="Xu W."/>
            <person name="Zhang H.J."/>
            <person name="Zou Z."/>
            <person name="Batterham P."/>
            <person name="Edwards O.R."/>
            <person name="Feyereisen R."/>
            <person name="Gibbs R.A."/>
            <person name="Heckel D.G."/>
            <person name="McGrath A."/>
            <person name="Robin C."/>
            <person name="Scherer S.E."/>
            <person name="Worley K.C."/>
            <person name="Wu Y.D."/>
        </authorList>
    </citation>
    <scope>NUCLEOTIDE SEQUENCE [LARGE SCALE GENOMIC DNA]</scope>
    <source>
        <strain evidence="1">Harm_GR_Male_#8</strain>
        <tissue evidence="1">Whole organism</tissue>
    </source>
</reference>
<evidence type="ECO:0000313" key="1">
    <source>
        <dbReference type="EMBL" id="PZC74854.1"/>
    </source>
</evidence>
<proteinExistence type="predicted"/>
<dbReference type="EMBL" id="KZ150024">
    <property type="protein sequence ID" value="PZC74854.1"/>
    <property type="molecule type" value="Genomic_DNA"/>
</dbReference>
<name>A0A2W1BML3_HELAM</name>
<gene>
    <name evidence="1" type="primary">HaOG207118</name>
    <name evidence="1" type="ORF">B5X24_HaOG207118</name>
</gene>
<protein>
    <submittedName>
        <fullName evidence="1">Uncharacterized protein</fullName>
    </submittedName>
</protein>
<dbReference type="OrthoDB" id="7324553at2759"/>
<dbReference type="Proteomes" id="UP000249218">
    <property type="component" value="Unassembled WGS sequence"/>
</dbReference>
<evidence type="ECO:0000313" key="2">
    <source>
        <dbReference type="Proteomes" id="UP000249218"/>
    </source>
</evidence>